<dbReference type="GO" id="GO:0007059">
    <property type="term" value="P:chromosome segregation"/>
    <property type="evidence" value="ECO:0007669"/>
    <property type="project" value="TreeGrafter"/>
</dbReference>
<dbReference type="AlphaFoldDB" id="A0A1V3A2H4"/>
<feature type="compositionally biased region" description="Pro residues" evidence="1">
    <location>
        <begin position="349"/>
        <end position="370"/>
    </location>
</feature>
<dbReference type="SUPFAM" id="SSF110849">
    <property type="entry name" value="ParB/Sulfiredoxin"/>
    <property type="match status" value="1"/>
</dbReference>
<gene>
    <name evidence="2" type="ORF">B1A74_00070</name>
</gene>
<dbReference type="GO" id="GO:0005694">
    <property type="term" value="C:chromosome"/>
    <property type="evidence" value="ECO:0007669"/>
    <property type="project" value="TreeGrafter"/>
</dbReference>
<name>A0A1V3A2H4_9GAMM</name>
<dbReference type="STRING" id="252474.B1A74_00070"/>
<sequence>MAKKQLSSEELRSRLTVGHFGDAAAQELPPGDPLTVTQMVLEIDRIRPYDGNPRRQRNPQYDEIKASIRAQKRLNNAIEVTRRPDDDLYMVRAGGNTRLQILQELYEETGDEAYRKVHVLFHPWTSDQDVLGAHLIENEMRGTMTLIDRALAVDRLREMFEAEAGESLNRSELQRRLQEIGYTASRKLLFRFEYAAKTLLSCIPQALHGGLGNDGVEKLRKLHRSAHAVGESHGHTLDAVDMVFEESLAATDAPDWDPGAARQELERRLAEELSLDLRTVRMELDTPPTQDPEGTTDPSGMPSDADPGAMTQPAPPVQDAPPDGVPGADPGRSGAATDPVIGEGAGAGDPPPAAPPVTAPTEPAPTPGPAPTVAELRDRIYTLARQIATRYHYADQIQPVDIGYGYFIDLPSETVEEAPARMNGVENDYRLWTWWLLFSWSQIGLHPDRVLQTAPIHRLASAIHRGDEEEVIARHIPEPPWRALGGMVSSCLRERDFADFVALVQACRDLQHQADADDLDPWEG</sequence>
<evidence type="ECO:0000256" key="1">
    <source>
        <dbReference type="SAM" id="MobiDB-lite"/>
    </source>
</evidence>
<proteinExistence type="predicted"/>
<dbReference type="PANTHER" id="PTHR33375:SF1">
    <property type="entry name" value="CHROMOSOME-PARTITIONING PROTEIN PARB-RELATED"/>
    <property type="match status" value="1"/>
</dbReference>
<dbReference type="InterPro" id="IPR036086">
    <property type="entry name" value="ParB/Sulfiredoxin_sf"/>
</dbReference>
<keyword evidence="3" id="KW-1185">Reference proteome</keyword>
<dbReference type="OrthoDB" id="7656008at2"/>
<dbReference type="InterPro" id="IPR050336">
    <property type="entry name" value="Chromosome_partition/occlusion"/>
</dbReference>
<dbReference type="NCBIfam" id="TIGR03764">
    <property type="entry name" value="ICE_PFGI_1_parB"/>
    <property type="match status" value="1"/>
</dbReference>
<evidence type="ECO:0000313" key="2">
    <source>
        <dbReference type="EMBL" id="OOC11544.1"/>
    </source>
</evidence>
<comment type="caution">
    <text evidence="2">The sequence shown here is derived from an EMBL/GenBank/DDBJ whole genome shotgun (WGS) entry which is preliminary data.</text>
</comment>
<dbReference type="RefSeq" id="WP_077243406.1">
    <property type="nucleotide sequence ID" value="NZ_MUZR01000001.1"/>
</dbReference>
<dbReference type="GO" id="GO:0045881">
    <property type="term" value="P:positive regulation of sporulation resulting in formation of a cellular spore"/>
    <property type="evidence" value="ECO:0007669"/>
    <property type="project" value="TreeGrafter"/>
</dbReference>
<feature type="region of interest" description="Disordered" evidence="1">
    <location>
        <begin position="276"/>
        <end position="370"/>
    </location>
</feature>
<organism evidence="2 3">
    <name type="scientific">Thioalkalivibrio halophilus</name>
    <dbReference type="NCBI Taxonomy" id="252474"/>
    <lineage>
        <taxon>Bacteria</taxon>
        <taxon>Pseudomonadati</taxon>
        <taxon>Pseudomonadota</taxon>
        <taxon>Gammaproteobacteria</taxon>
        <taxon>Chromatiales</taxon>
        <taxon>Ectothiorhodospiraceae</taxon>
        <taxon>Thioalkalivibrio</taxon>
    </lineage>
</organism>
<protein>
    <submittedName>
        <fullName evidence="2">Uncharacterized protein</fullName>
    </submittedName>
</protein>
<dbReference type="InterPro" id="IPR022304">
    <property type="entry name" value="ICE_PFGI_1_ParB"/>
</dbReference>
<dbReference type="PANTHER" id="PTHR33375">
    <property type="entry name" value="CHROMOSOME-PARTITIONING PROTEIN PARB-RELATED"/>
    <property type="match status" value="1"/>
</dbReference>
<dbReference type="EMBL" id="MUZR01000001">
    <property type="protein sequence ID" value="OOC11544.1"/>
    <property type="molecule type" value="Genomic_DNA"/>
</dbReference>
<evidence type="ECO:0000313" key="3">
    <source>
        <dbReference type="Proteomes" id="UP000189177"/>
    </source>
</evidence>
<accession>A0A1V3A2H4</accession>
<dbReference type="Proteomes" id="UP000189177">
    <property type="component" value="Unassembled WGS sequence"/>
</dbReference>
<reference evidence="2 3" key="1">
    <citation type="submission" date="2017-02" db="EMBL/GenBank/DDBJ databases">
        <title>Genomic diversity within the haloalkaliphilic genus Thioalkalivibrio.</title>
        <authorList>
            <person name="Ahn A.-C."/>
            <person name="Meier-Kolthoff J."/>
            <person name="Overmars L."/>
            <person name="Richter M."/>
            <person name="Woyke T."/>
            <person name="Sorokin D.Y."/>
            <person name="Muyzer G."/>
        </authorList>
    </citation>
    <scope>NUCLEOTIDE SEQUENCE [LARGE SCALE GENOMIC DNA]</scope>
    <source>
        <strain evidence="2 3">HL17</strain>
    </source>
</reference>
<feature type="compositionally biased region" description="Low complexity" evidence="1">
    <location>
        <begin position="320"/>
        <end position="331"/>
    </location>
</feature>